<dbReference type="Proteomes" id="UP000365807">
    <property type="component" value="Unassembled WGS sequence"/>
</dbReference>
<evidence type="ECO:0000313" key="7">
    <source>
        <dbReference type="EMBL" id="EAL6851266.1"/>
    </source>
</evidence>
<feature type="region of interest" description="Disordered" evidence="1">
    <location>
        <begin position="117"/>
        <end position="136"/>
    </location>
</feature>
<dbReference type="Proteomes" id="UP000576616">
    <property type="component" value="Unassembled WGS sequence"/>
</dbReference>
<dbReference type="KEGG" id="ccoo:ATE51_04242"/>
<dbReference type="Proteomes" id="UP000333665">
    <property type="component" value="Unassembled WGS sequence"/>
</dbReference>
<dbReference type="Pfam" id="PF13103">
    <property type="entry name" value="TonB_2"/>
    <property type="match status" value="1"/>
</dbReference>
<dbReference type="eggNOG" id="COG0810">
    <property type="taxonomic scope" value="Bacteria"/>
</dbReference>
<feature type="compositionally biased region" description="Low complexity" evidence="1">
    <location>
        <begin position="121"/>
        <end position="136"/>
    </location>
</feature>
<dbReference type="EMBL" id="AACQHW010000007">
    <property type="protein sequence ID" value="EAL6851266.1"/>
    <property type="molecule type" value="Genomic_DNA"/>
</dbReference>
<dbReference type="SUPFAM" id="SSF74653">
    <property type="entry name" value="TolA/TonB C-terminal domain"/>
    <property type="match status" value="1"/>
</dbReference>
<evidence type="ECO:0000313" key="12">
    <source>
        <dbReference type="Proteomes" id="UP000365807"/>
    </source>
</evidence>
<dbReference type="EMBL" id="AABUYW010000006">
    <property type="protein sequence ID" value="EAJ1076883.1"/>
    <property type="molecule type" value="Genomic_DNA"/>
</dbReference>
<dbReference type="AlphaFoldDB" id="A0A0Q2HYC9"/>
<sequence>MKEYGLGKINSFLLAVAVYVFIIILIFFRLVTHIQPAIQYTDIQDSFIDIELMEPSKKVVNEQSAPKDIQKPAQELDIEKLFAQTTNKAVKTEDVDQKASNFNELFGSIKEIQEEKTTKIQSSAKSETTSSSKTQASELVKQLNDSLLEEESINQGESIKNQKTGIYDEFLGKVVRTITQRWRQYHPNSENISVKVKIFIDENGNFGYTSVEKSGNSLYDAKVAEFLENQKGKFIAYPPQNKSISITMNLKDEAQIQK</sequence>
<evidence type="ECO:0000313" key="3">
    <source>
        <dbReference type="EMBL" id="EAH8156894.1"/>
    </source>
</evidence>
<evidence type="ECO:0000313" key="9">
    <source>
        <dbReference type="EMBL" id="EAL9204912.1"/>
    </source>
</evidence>
<dbReference type="EMBL" id="AACGFG010000006">
    <property type="protein sequence ID" value="EAK4358358.1"/>
    <property type="molecule type" value="Genomic_DNA"/>
</dbReference>
<evidence type="ECO:0000313" key="15">
    <source>
        <dbReference type="Proteomes" id="UP000557830"/>
    </source>
</evidence>
<feature type="transmembrane region" description="Helical" evidence="2">
    <location>
        <begin position="12"/>
        <end position="31"/>
    </location>
</feature>
<evidence type="ECO:0000313" key="4">
    <source>
        <dbReference type="EMBL" id="EAJ1076883.1"/>
    </source>
</evidence>
<evidence type="ECO:0000313" key="11">
    <source>
        <dbReference type="Proteomes" id="UP000352088"/>
    </source>
</evidence>
<gene>
    <name evidence="4" type="ORF">BU953_04565</name>
    <name evidence="5" type="ORF">BZ274_05105</name>
    <name evidence="6" type="ORF">C6T04_05440</name>
    <name evidence="7" type="ORF">DSX26_07330</name>
    <name evidence="8" type="ORF">DYF97_03605</name>
    <name evidence="9" type="ORF">DYU70_07080</name>
    <name evidence="3" type="ORF">ES716_02955</name>
</gene>
<dbReference type="Proteomes" id="UP000411403">
    <property type="component" value="Unassembled WGS sequence"/>
</dbReference>
<name>A0A0Q2HYC9_CAMCO</name>
<reference evidence="6 12" key="2">
    <citation type="submission" date="2018-06" db="EMBL/GenBank/DDBJ databases">
        <authorList>
            <consortium name="NARMS: The National Antimicrobial Resistance Monitoring System"/>
        </authorList>
    </citation>
    <scope>NUCLEOTIDE SEQUENCE [LARGE SCALE GENOMIC DNA]</scope>
    <source>
        <strain evidence="9 14">CVM N17C171</strain>
        <strain evidence="7 11">CVM N17C548</strain>
        <strain evidence="6 12">FSIS11807978</strain>
        <strain evidence="8 10">FSIS11812579</strain>
        <strain evidence="4 15">FSIS1609200</strain>
    </source>
</reference>
<keyword evidence="2" id="KW-1133">Transmembrane helix</keyword>
<reference evidence="5 13" key="1">
    <citation type="submission" date="2018-05" db="EMBL/GenBank/DDBJ databases">
        <authorList>
            <consortium name="PulseNet: The National Subtyping Network for Foodborne Disease Surveillance"/>
            <person name="Tarr C.L."/>
            <person name="Trees E."/>
            <person name="Katz L.S."/>
            <person name="Carleton-Romer H.A."/>
            <person name="Stroika S."/>
            <person name="Kucerova Z."/>
            <person name="Roache K.F."/>
            <person name="Sabol A.L."/>
            <person name="Besser J."/>
            <person name="Gerner-Smidt P."/>
        </authorList>
    </citation>
    <scope>NUCLEOTIDE SEQUENCE [LARGE SCALE GENOMIC DNA]</scope>
    <source>
        <strain evidence="5 13">PNUSAC001435</strain>
        <strain evidence="3 16">PNUSAC007828</strain>
    </source>
</reference>
<dbReference type="Proteomes" id="UP000557830">
    <property type="component" value="Unassembled WGS sequence"/>
</dbReference>
<evidence type="ECO:0000313" key="8">
    <source>
        <dbReference type="EMBL" id="EAL8416483.1"/>
    </source>
</evidence>
<evidence type="ECO:0000313" key="6">
    <source>
        <dbReference type="EMBL" id="EAK4358358.1"/>
    </source>
</evidence>
<comment type="caution">
    <text evidence="6">The sequence shown here is derived from an EMBL/GenBank/DDBJ whole genome shotgun (WGS) entry which is preliminary data.</text>
</comment>
<dbReference type="GeneID" id="66544887"/>
<dbReference type="Proteomes" id="UP000352088">
    <property type="component" value="Unassembled WGS sequence"/>
</dbReference>
<dbReference type="EMBL" id="AACRQU010000005">
    <property type="protein sequence ID" value="EAL8416483.1"/>
    <property type="molecule type" value="Genomic_DNA"/>
</dbReference>
<dbReference type="EMBL" id="AACSIE010000006">
    <property type="protein sequence ID" value="EAL9204912.1"/>
    <property type="molecule type" value="Genomic_DNA"/>
</dbReference>
<proteinExistence type="predicted"/>
<accession>A0A0Q2HYC9</accession>
<organism evidence="6 12">
    <name type="scientific">Campylobacter coli</name>
    <dbReference type="NCBI Taxonomy" id="195"/>
    <lineage>
        <taxon>Bacteria</taxon>
        <taxon>Pseudomonadati</taxon>
        <taxon>Campylobacterota</taxon>
        <taxon>Epsilonproteobacteria</taxon>
        <taxon>Campylobacterales</taxon>
        <taxon>Campylobacteraceae</taxon>
        <taxon>Campylobacter</taxon>
    </lineage>
</organism>
<evidence type="ECO:0000313" key="5">
    <source>
        <dbReference type="EMBL" id="EAJ9197558.1"/>
    </source>
</evidence>
<evidence type="ECO:0000313" key="16">
    <source>
        <dbReference type="Proteomes" id="UP000576616"/>
    </source>
</evidence>
<evidence type="ECO:0000313" key="14">
    <source>
        <dbReference type="Proteomes" id="UP000411403"/>
    </source>
</evidence>
<dbReference type="Proteomes" id="UP000382436">
    <property type="component" value="Unassembled WGS sequence"/>
</dbReference>
<protein>
    <submittedName>
        <fullName evidence="6">Energy transducer TonB</fullName>
    </submittedName>
</protein>
<keyword evidence="2" id="KW-0472">Membrane</keyword>
<dbReference type="EMBL" id="AACBVJ010000008">
    <property type="protein sequence ID" value="EAJ9197558.1"/>
    <property type="molecule type" value="Genomic_DNA"/>
</dbReference>
<evidence type="ECO:0000256" key="1">
    <source>
        <dbReference type="SAM" id="MobiDB-lite"/>
    </source>
</evidence>
<evidence type="ECO:0000313" key="10">
    <source>
        <dbReference type="Proteomes" id="UP000333665"/>
    </source>
</evidence>
<dbReference type="EMBL" id="AABKAB010000004">
    <property type="protein sequence ID" value="EAH8156894.1"/>
    <property type="molecule type" value="Genomic_DNA"/>
</dbReference>
<dbReference type="RefSeq" id="WP_002786249.1">
    <property type="nucleotide sequence ID" value="NZ_AP028338.1"/>
</dbReference>
<evidence type="ECO:0000313" key="13">
    <source>
        <dbReference type="Proteomes" id="UP000382436"/>
    </source>
</evidence>
<evidence type="ECO:0000256" key="2">
    <source>
        <dbReference type="SAM" id="Phobius"/>
    </source>
</evidence>
<keyword evidence="2" id="KW-0812">Transmembrane</keyword>